<dbReference type="InterPro" id="IPR005565">
    <property type="entry name" value="Hemolysn_activator_HlyB_C"/>
</dbReference>
<feature type="domain" description="Haemolysin activator HlyB C-terminal" evidence="4">
    <location>
        <begin position="233"/>
        <end position="552"/>
    </location>
</feature>
<dbReference type="Pfam" id="PF08479">
    <property type="entry name" value="POTRA_2"/>
    <property type="match status" value="1"/>
</dbReference>
<evidence type="ECO:0000313" key="6">
    <source>
        <dbReference type="EMBL" id="GLQ58046.1"/>
    </source>
</evidence>
<gene>
    <name evidence="6" type="ORF">GCM10010862_53050</name>
</gene>
<name>A0ABQ5WE23_9HYPH</name>
<dbReference type="PANTHER" id="PTHR34597:SF6">
    <property type="entry name" value="BLR6126 PROTEIN"/>
    <property type="match status" value="1"/>
</dbReference>
<evidence type="ECO:0000313" key="7">
    <source>
        <dbReference type="Proteomes" id="UP001156691"/>
    </source>
</evidence>
<organism evidence="6 7">
    <name type="scientific">Devosia nitrariae</name>
    <dbReference type="NCBI Taxonomy" id="2071872"/>
    <lineage>
        <taxon>Bacteria</taxon>
        <taxon>Pseudomonadati</taxon>
        <taxon>Pseudomonadota</taxon>
        <taxon>Alphaproteobacteria</taxon>
        <taxon>Hyphomicrobiales</taxon>
        <taxon>Devosiaceae</taxon>
        <taxon>Devosia</taxon>
    </lineage>
</organism>
<dbReference type="InterPro" id="IPR051544">
    <property type="entry name" value="TPS_OM_transporter"/>
</dbReference>
<keyword evidence="3" id="KW-0998">Cell outer membrane</keyword>
<proteinExistence type="predicted"/>
<dbReference type="EMBL" id="BSNS01000028">
    <property type="protein sequence ID" value="GLQ58046.1"/>
    <property type="molecule type" value="Genomic_DNA"/>
</dbReference>
<keyword evidence="6" id="KW-0762">Sugar transport</keyword>
<keyword evidence="7" id="KW-1185">Reference proteome</keyword>
<accession>A0ABQ5WE23</accession>
<dbReference type="InterPro" id="IPR013686">
    <property type="entry name" value="Polypept-transport_assoc_ShlB"/>
</dbReference>
<dbReference type="Gene3D" id="2.40.160.50">
    <property type="entry name" value="membrane protein fhac: a member of the omp85/tpsb transporter family"/>
    <property type="match status" value="1"/>
</dbReference>
<dbReference type="Pfam" id="PF03865">
    <property type="entry name" value="ShlB"/>
    <property type="match status" value="1"/>
</dbReference>
<evidence type="ECO:0000259" key="5">
    <source>
        <dbReference type="Pfam" id="PF08479"/>
    </source>
</evidence>
<keyword evidence="1" id="KW-1134">Transmembrane beta strand</keyword>
<dbReference type="Proteomes" id="UP001156691">
    <property type="component" value="Unassembled WGS sequence"/>
</dbReference>
<evidence type="ECO:0000256" key="2">
    <source>
        <dbReference type="ARBA" id="ARBA00022692"/>
    </source>
</evidence>
<evidence type="ECO:0000256" key="1">
    <source>
        <dbReference type="ARBA" id="ARBA00022452"/>
    </source>
</evidence>
<keyword evidence="6" id="KW-0813">Transport</keyword>
<evidence type="ECO:0000259" key="4">
    <source>
        <dbReference type="Pfam" id="PF03865"/>
    </source>
</evidence>
<comment type="caution">
    <text evidence="6">The sequence shown here is derived from an EMBL/GenBank/DDBJ whole genome shotgun (WGS) entry which is preliminary data.</text>
</comment>
<feature type="domain" description="Polypeptide-transport-associated ShlB-type" evidence="5">
    <location>
        <begin position="85"/>
        <end position="159"/>
    </location>
</feature>
<protein>
    <submittedName>
        <fullName evidence="6">Sugar transporter</fullName>
    </submittedName>
</protein>
<dbReference type="PANTHER" id="PTHR34597">
    <property type="entry name" value="SLR1661 PROTEIN"/>
    <property type="match status" value="1"/>
</dbReference>
<sequence>MRRHNLLRLDKELGEGSLMGRQVVGEVLSAALLALLCASSSLAQTASQVTPDFEPQRTGTGQALVFSGAPGLRAPEGAEALVVALANVVVEGGKPELEQQTAQIRAALTGRRVSVAEIFERARDLEAAYADAGYVLVRVVVPAQTLNDGGTLRLTVVDGFLERLDAQGVPEPVRSRVVALVEPLLRRPDVTLAEIERRLLLAGDTPGVALRTALASGAEPGGAVLVVSADFDPVMPFIAIDNTLPKSLGTWSVTAGLDINNFFNSGEVLYFRAVGHPRFNGDDDLYGIFDDDPQYRSLTAGGIVPLGNSGLAFNLEGTLTQTTPESTLGIQTSSRFERLSARLDYPLVRSRALDLNVGLVFDVQNEYQDLITGVGDFGISEDRLRILRLTGDGAWSSDFGLLTAAATLSFGLDALGARSADDATPGLPLSRQGADATFQKLELELGYYQTLAPHLAVSVSGKAQTSFGDPLLRSEQIGIASLDELSTFDAGSLTGDSGWVVRAEASAPFDISTGAINLVASPYVFGAIGNVYLEQPTVLEEAEINASSLGLGVRFGASDGKDISSTLTLEYGRAFRDDRPDDDRFTLVGSMRF</sequence>
<keyword evidence="1" id="KW-0472">Membrane</keyword>
<dbReference type="Gene3D" id="3.10.20.310">
    <property type="entry name" value="membrane protein fhac"/>
    <property type="match status" value="1"/>
</dbReference>
<keyword evidence="2" id="KW-0812">Transmembrane</keyword>
<reference evidence="7" key="1">
    <citation type="journal article" date="2019" name="Int. J. Syst. Evol. Microbiol.">
        <title>The Global Catalogue of Microorganisms (GCM) 10K type strain sequencing project: providing services to taxonomists for standard genome sequencing and annotation.</title>
        <authorList>
            <consortium name="The Broad Institute Genomics Platform"/>
            <consortium name="The Broad Institute Genome Sequencing Center for Infectious Disease"/>
            <person name="Wu L."/>
            <person name="Ma J."/>
        </authorList>
    </citation>
    <scope>NUCLEOTIDE SEQUENCE [LARGE SCALE GENOMIC DNA]</scope>
    <source>
        <strain evidence="7">NBRC 112416</strain>
    </source>
</reference>
<evidence type="ECO:0000256" key="3">
    <source>
        <dbReference type="ARBA" id="ARBA00023237"/>
    </source>
</evidence>